<dbReference type="EMBL" id="QPKB01001114">
    <property type="protein sequence ID" value="RWR98264.1"/>
    <property type="molecule type" value="Genomic_DNA"/>
</dbReference>
<feature type="compositionally biased region" description="Acidic residues" evidence="1">
    <location>
        <begin position="31"/>
        <end position="42"/>
    </location>
</feature>
<evidence type="ECO:0000256" key="1">
    <source>
        <dbReference type="SAM" id="MobiDB-lite"/>
    </source>
</evidence>
<comment type="caution">
    <text evidence="2">The sequence shown here is derived from an EMBL/GenBank/DDBJ whole genome shotgun (WGS) entry which is preliminary data.</text>
</comment>
<accession>A0A3S3RDJ5</accession>
<feature type="compositionally biased region" description="Polar residues" evidence="1">
    <location>
        <begin position="1"/>
        <end position="11"/>
    </location>
</feature>
<dbReference type="Proteomes" id="UP000283530">
    <property type="component" value="Unassembled WGS sequence"/>
</dbReference>
<organism evidence="2 3">
    <name type="scientific">Cinnamomum micranthum f. kanehirae</name>
    <dbReference type="NCBI Taxonomy" id="337451"/>
    <lineage>
        <taxon>Eukaryota</taxon>
        <taxon>Viridiplantae</taxon>
        <taxon>Streptophyta</taxon>
        <taxon>Embryophyta</taxon>
        <taxon>Tracheophyta</taxon>
        <taxon>Spermatophyta</taxon>
        <taxon>Magnoliopsida</taxon>
        <taxon>Magnoliidae</taxon>
        <taxon>Laurales</taxon>
        <taxon>Lauraceae</taxon>
        <taxon>Cinnamomum</taxon>
    </lineage>
</organism>
<feature type="compositionally biased region" description="Low complexity" evidence="1">
    <location>
        <begin position="68"/>
        <end position="79"/>
    </location>
</feature>
<keyword evidence="3" id="KW-1185">Reference proteome</keyword>
<dbReference type="AlphaFoldDB" id="A0A3S3RDJ5"/>
<evidence type="ECO:0000313" key="3">
    <source>
        <dbReference type="Proteomes" id="UP000283530"/>
    </source>
</evidence>
<gene>
    <name evidence="2" type="ORF">CKAN_02779100</name>
</gene>
<dbReference type="InterPro" id="IPR008896">
    <property type="entry name" value="TIC214"/>
</dbReference>
<reference evidence="2 3" key="1">
    <citation type="journal article" date="2019" name="Nat. Plants">
        <title>Stout camphor tree genome fills gaps in understanding of flowering plant genome evolution.</title>
        <authorList>
            <person name="Chaw S.M."/>
            <person name="Liu Y.C."/>
            <person name="Wu Y.W."/>
            <person name="Wang H.Y."/>
            <person name="Lin C.I."/>
            <person name="Wu C.S."/>
            <person name="Ke H.M."/>
            <person name="Chang L.Y."/>
            <person name="Hsu C.Y."/>
            <person name="Yang H.T."/>
            <person name="Sudianto E."/>
            <person name="Hsu M.H."/>
            <person name="Wu K.P."/>
            <person name="Wang L.N."/>
            <person name="Leebens-Mack J.H."/>
            <person name="Tsai I.J."/>
        </authorList>
    </citation>
    <scope>NUCLEOTIDE SEQUENCE [LARGE SCALE GENOMIC DNA]</scope>
    <source>
        <strain evidence="3">cv. Chaw 1501</strain>
        <tissue evidence="2">Young leaves</tissue>
    </source>
</reference>
<name>A0A3S3RDJ5_9MAGN</name>
<feature type="region of interest" description="Disordered" evidence="1">
    <location>
        <begin position="1"/>
        <end position="82"/>
    </location>
</feature>
<dbReference type="GO" id="GO:0016020">
    <property type="term" value="C:membrane"/>
    <property type="evidence" value="ECO:0007669"/>
    <property type="project" value="InterPro"/>
</dbReference>
<proteinExistence type="predicted"/>
<protein>
    <submittedName>
        <fullName evidence="2">Uncharacterized protein</fullName>
    </submittedName>
</protein>
<dbReference type="STRING" id="337451.A0A3S3RDJ5"/>
<evidence type="ECO:0000313" key="2">
    <source>
        <dbReference type="EMBL" id="RWR98264.1"/>
    </source>
</evidence>
<dbReference type="Pfam" id="PF05758">
    <property type="entry name" value="Ycf1"/>
    <property type="match status" value="1"/>
</dbReference>
<sequence length="99" mass="11153">MDTFNGESLSTDIGPFLTSISELARKSTTEREEENEEESEESTENHGIRSRKSKRVVIYTDKADPDQNTNTHTSTSTNSDQAEELALVRYSHNQIFVGI</sequence>